<keyword evidence="2" id="KW-0238">DNA-binding</keyword>
<organism evidence="5">
    <name type="scientific">marine metagenome</name>
    <dbReference type="NCBI Taxonomy" id="408172"/>
    <lineage>
        <taxon>unclassified sequences</taxon>
        <taxon>metagenomes</taxon>
        <taxon>ecological metagenomes</taxon>
    </lineage>
</organism>
<protein>
    <recommendedName>
        <fullName evidence="4">Topo IA-type catalytic domain-containing protein</fullName>
    </recommendedName>
</protein>
<dbReference type="Gene3D" id="1.10.290.10">
    <property type="entry name" value="Topoisomerase I, domain 4"/>
    <property type="match status" value="1"/>
</dbReference>
<evidence type="ECO:0000259" key="4">
    <source>
        <dbReference type="PROSITE" id="PS52039"/>
    </source>
</evidence>
<dbReference type="CDD" id="cd00186">
    <property type="entry name" value="TOP1Ac"/>
    <property type="match status" value="1"/>
</dbReference>
<evidence type="ECO:0000256" key="2">
    <source>
        <dbReference type="ARBA" id="ARBA00023125"/>
    </source>
</evidence>
<reference evidence="5" key="1">
    <citation type="submission" date="2018-05" db="EMBL/GenBank/DDBJ databases">
        <authorList>
            <person name="Lanie J.A."/>
            <person name="Ng W.-L."/>
            <person name="Kazmierczak K.M."/>
            <person name="Andrzejewski T.M."/>
            <person name="Davidsen T.M."/>
            <person name="Wayne K.J."/>
            <person name="Tettelin H."/>
            <person name="Glass J.I."/>
            <person name="Rusch D."/>
            <person name="Podicherti R."/>
            <person name="Tsui H.-C.T."/>
            <person name="Winkler M.E."/>
        </authorList>
    </citation>
    <scope>NUCLEOTIDE SEQUENCE</scope>
</reference>
<accession>A0A382KDF2</accession>
<dbReference type="GO" id="GO:0043597">
    <property type="term" value="C:cytoplasmic replication fork"/>
    <property type="evidence" value="ECO:0007669"/>
    <property type="project" value="TreeGrafter"/>
</dbReference>
<dbReference type="PRINTS" id="PR00417">
    <property type="entry name" value="PRTPISMRASEI"/>
</dbReference>
<dbReference type="InterPro" id="IPR000380">
    <property type="entry name" value="Topo_IA"/>
</dbReference>
<dbReference type="InterPro" id="IPR023405">
    <property type="entry name" value="Topo_IA_core_domain"/>
</dbReference>
<dbReference type="Pfam" id="PF13342">
    <property type="entry name" value="Toprim_Crpt"/>
    <property type="match status" value="1"/>
</dbReference>
<dbReference type="PROSITE" id="PS00396">
    <property type="entry name" value="TOPO_IA_1"/>
    <property type="match status" value="1"/>
</dbReference>
<dbReference type="GO" id="GO:0006265">
    <property type="term" value="P:DNA topological change"/>
    <property type="evidence" value="ECO:0007669"/>
    <property type="project" value="InterPro"/>
</dbReference>
<dbReference type="GO" id="GO:0006310">
    <property type="term" value="P:DNA recombination"/>
    <property type="evidence" value="ECO:0007669"/>
    <property type="project" value="TreeGrafter"/>
</dbReference>
<evidence type="ECO:0000256" key="3">
    <source>
        <dbReference type="ARBA" id="ARBA00023235"/>
    </source>
</evidence>
<dbReference type="PANTHER" id="PTHR11390">
    <property type="entry name" value="PROKARYOTIC DNA TOPOISOMERASE"/>
    <property type="match status" value="1"/>
</dbReference>
<dbReference type="Pfam" id="PF01131">
    <property type="entry name" value="Topoisom_bac"/>
    <property type="match status" value="1"/>
</dbReference>
<proteinExistence type="predicted"/>
<dbReference type="InterPro" id="IPR023406">
    <property type="entry name" value="Topo_IA_AS"/>
</dbReference>
<dbReference type="PROSITE" id="PS52039">
    <property type="entry name" value="TOPO_IA_2"/>
    <property type="match status" value="1"/>
</dbReference>
<dbReference type="AlphaFoldDB" id="A0A382KDF2"/>
<evidence type="ECO:0000256" key="1">
    <source>
        <dbReference type="ARBA" id="ARBA00023029"/>
    </source>
</evidence>
<dbReference type="InterPro" id="IPR025589">
    <property type="entry name" value="Toprim_C_rpt"/>
</dbReference>
<dbReference type="InterPro" id="IPR013497">
    <property type="entry name" value="Topo_IA_cen"/>
</dbReference>
<dbReference type="GO" id="GO:0003677">
    <property type="term" value="F:DNA binding"/>
    <property type="evidence" value="ECO:0007669"/>
    <property type="project" value="UniProtKB-KW"/>
</dbReference>
<keyword evidence="3" id="KW-0413">Isomerase</keyword>
<dbReference type="PANTHER" id="PTHR11390:SF21">
    <property type="entry name" value="DNA TOPOISOMERASE 3-ALPHA"/>
    <property type="match status" value="1"/>
</dbReference>
<gene>
    <name evidence="5" type="ORF">METZ01_LOCUS275063</name>
</gene>
<dbReference type="Gene3D" id="1.10.460.10">
    <property type="entry name" value="Topoisomerase I, domain 2"/>
    <property type="match status" value="1"/>
</dbReference>
<dbReference type="SMART" id="SM00437">
    <property type="entry name" value="TOP1Ac"/>
    <property type="match status" value="1"/>
</dbReference>
<dbReference type="InterPro" id="IPR013826">
    <property type="entry name" value="Topo_IA_cen_sub3"/>
</dbReference>
<keyword evidence="1" id="KW-0799">Topoisomerase</keyword>
<feature type="non-terminal residue" evidence="5">
    <location>
        <position position="1"/>
    </location>
</feature>
<feature type="non-terminal residue" evidence="5">
    <location>
        <position position="421"/>
    </location>
</feature>
<dbReference type="InterPro" id="IPR013824">
    <property type="entry name" value="Topo_IA_cen_sub1"/>
</dbReference>
<feature type="domain" description="Topo IA-type catalytic" evidence="4">
    <location>
        <begin position="1"/>
        <end position="332"/>
    </location>
</feature>
<evidence type="ECO:0000313" key="5">
    <source>
        <dbReference type="EMBL" id="SVC22209.1"/>
    </source>
</evidence>
<dbReference type="EMBL" id="UINC01079825">
    <property type="protein sequence ID" value="SVC22209.1"/>
    <property type="molecule type" value="Genomic_DNA"/>
</dbReference>
<dbReference type="GO" id="GO:0003917">
    <property type="term" value="F:DNA topoisomerase type I (single strand cut, ATP-independent) activity"/>
    <property type="evidence" value="ECO:0007669"/>
    <property type="project" value="InterPro"/>
</dbReference>
<name>A0A382KDF2_9ZZZZ</name>
<dbReference type="SUPFAM" id="SSF56712">
    <property type="entry name" value="Prokaryotic type I DNA topoisomerase"/>
    <property type="match status" value="1"/>
</dbReference>
<sequence length="421" mass="46858">VSEQSKPTKQAAAALFDLTTLQREANAKFGFSARNTLGIAQALYERHKVLTYPRTDSRCLPEDYTDTVKQTLESLGQARYGKLASDVLKNDWVHGGNKKVFNNAKISDHFAIIPTLKPAPGTLKEQEQKIYDLVAKRFIAVFYPSAEFLVTTRITRVEGEPFKTEGKVLVKPGWLTVYGRDKSLEGAGHLVAVATGESVQAAEVSVEAKATRPPARFTEATLLGAMEHAGKRIDDEELREAMSDKGLGTPATRASIIEELIRHKYMVRELRELIPTAQASSLITLLTALKVDALSKPELTGEWEFKLKEIERRNFDRESFMNEIRSMTEKLVGTAKAFDGDTVPGDYGVLETPCPKCGGVVRETYKRFHCEADGCEFSFWKTMGGRQFELPEADELVANRRIGPLDGFRSKMGRAFSAELK</sequence>
<dbReference type="GO" id="GO:0006281">
    <property type="term" value="P:DNA repair"/>
    <property type="evidence" value="ECO:0007669"/>
    <property type="project" value="TreeGrafter"/>
</dbReference>
<dbReference type="InterPro" id="IPR003602">
    <property type="entry name" value="Topo_IA_DNA-bd_dom"/>
</dbReference>